<dbReference type="EMBL" id="GL732542">
    <property type="protein sequence ID" value="EFX81783.1"/>
    <property type="molecule type" value="Genomic_DNA"/>
</dbReference>
<evidence type="ECO:0000256" key="1">
    <source>
        <dbReference type="SAM" id="MobiDB-lite"/>
    </source>
</evidence>
<feature type="transmembrane region" description="Helical" evidence="2">
    <location>
        <begin position="20"/>
        <end position="36"/>
    </location>
</feature>
<feature type="region of interest" description="Disordered" evidence="1">
    <location>
        <begin position="500"/>
        <end position="542"/>
    </location>
</feature>
<dbReference type="AlphaFoldDB" id="E9GFL9"/>
<feature type="compositionally biased region" description="Low complexity" evidence="1">
    <location>
        <begin position="204"/>
        <end position="218"/>
    </location>
</feature>
<dbReference type="Proteomes" id="UP000000305">
    <property type="component" value="Unassembled WGS sequence"/>
</dbReference>
<keyword evidence="2" id="KW-0472">Membrane</keyword>
<evidence type="ECO:0000313" key="3">
    <source>
        <dbReference type="EMBL" id="EFX81783.1"/>
    </source>
</evidence>
<gene>
    <name evidence="3" type="ORF">DAPPUDRAFT_242009</name>
</gene>
<accession>E9GFL9</accession>
<feature type="region of interest" description="Disordered" evidence="1">
    <location>
        <begin position="204"/>
        <end position="261"/>
    </location>
</feature>
<evidence type="ECO:0000256" key="2">
    <source>
        <dbReference type="SAM" id="Phobius"/>
    </source>
</evidence>
<keyword evidence="2" id="KW-1133">Transmembrane helix</keyword>
<reference evidence="3 4" key="1">
    <citation type="journal article" date="2011" name="Science">
        <title>The ecoresponsive genome of Daphnia pulex.</title>
        <authorList>
            <person name="Colbourne J.K."/>
            <person name="Pfrender M.E."/>
            <person name="Gilbert D."/>
            <person name="Thomas W.K."/>
            <person name="Tucker A."/>
            <person name="Oakley T.H."/>
            <person name="Tokishita S."/>
            <person name="Aerts A."/>
            <person name="Arnold G.J."/>
            <person name="Basu M.K."/>
            <person name="Bauer D.J."/>
            <person name="Caceres C.E."/>
            <person name="Carmel L."/>
            <person name="Casola C."/>
            <person name="Choi J.H."/>
            <person name="Detter J.C."/>
            <person name="Dong Q."/>
            <person name="Dusheyko S."/>
            <person name="Eads B.D."/>
            <person name="Frohlich T."/>
            <person name="Geiler-Samerotte K.A."/>
            <person name="Gerlach D."/>
            <person name="Hatcher P."/>
            <person name="Jogdeo S."/>
            <person name="Krijgsveld J."/>
            <person name="Kriventseva E.V."/>
            <person name="Kultz D."/>
            <person name="Laforsch C."/>
            <person name="Lindquist E."/>
            <person name="Lopez J."/>
            <person name="Manak J.R."/>
            <person name="Muller J."/>
            <person name="Pangilinan J."/>
            <person name="Patwardhan R.P."/>
            <person name="Pitluck S."/>
            <person name="Pritham E.J."/>
            <person name="Rechtsteiner A."/>
            <person name="Rho M."/>
            <person name="Rogozin I.B."/>
            <person name="Sakarya O."/>
            <person name="Salamov A."/>
            <person name="Schaack S."/>
            <person name="Shapiro H."/>
            <person name="Shiga Y."/>
            <person name="Skalitzky C."/>
            <person name="Smith Z."/>
            <person name="Souvorov A."/>
            <person name="Sung W."/>
            <person name="Tang Z."/>
            <person name="Tsuchiya D."/>
            <person name="Tu H."/>
            <person name="Vos H."/>
            <person name="Wang M."/>
            <person name="Wolf Y.I."/>
            <person name="Yamagata H."/>
            <person name="Yamada T."/>
            <person name="Ye Y."/>
            <person name="Shaw J.R."/>
            <person name="Andrews J."/>
            <person name="Crease T.J."/>
            <person name="Tang H."/>
            <person name="Lucas S.M."/>
            <person name="Robertson H.M."/>
            <person name="Bork P."/>
            <person name="Koonin E.V."/>
            <person name="Zdobnov E.M."/>
            <person name="Grigoriev I.V."/>
            <person name="Lynch M."/>
            <person name="Boore J.L."/>
        </authorList>
    </citation>
    <scope>NUCLEOTIDE SEQUENCE [LARGE SCALE GENOMIC DNA]</scope>
</reference>
<feature type="compositionally biased region" description="Polar residues" evidence="1">
    <location>
        <begin position="522"/>
        <end position="535"/>
    </location>
</feature>
<dbReference type="HOGENOM" id="CLU_471948_0_0_1"/>
<feature type="compositionally biased region" description="Basic and acidic residues" evidence="1">
    <location>
        <begin position="508"/>
        <end position="521"/>
    </location>
</feature>
<keyword evidence="2" id="KW-0812">Transmembrane</keyword>
<name>E9GFL9_DAPPU</name>
<proteinExistence type="predicted"/>
<dbReference type="KEGG" id="dpx:DAPPUDRAFT_242009"/>
<keyword evidence="4" id="KW-1185">Reference proteome</keyword>
<dbReference type="InParanoid" id="E9GFL9"/>
<evidence type="ECO:0000313" key="4">
    <source>
        <dbReference type="Proteomes" id="UP000000305"/>
    </source>
</evidence>
<organism evidence="3 4">
    <name type="scientific">Daphnia pulex</name>
    <name type="common">Water flea</name>
    <dbReference type="NCBI Taxonomy" id="6669"/>
    <lineage>
        <taxon>Eukaryota</taxon>
        <taxon>Metazoa</taxon>
        <taxon>Ecdysozoa</taxon>
        <taxon>Arthropoda</taxon>
        <taxon>Crustacea</taxon>
        <taxon>Branchiopoda</taxon>
        <taxon>Diplostraca</taxon>
        <taxon>Cladocera</taxon>
        <taxon>Anomopoda</taxon>
        <taxon>Daphniidae</taxon>
        <taxon>Daphnia</taxon>
    </lineage>
</organism>
<sequence length="578" mass="63598">MLPTSQRLNIHNARKKKKSLFGLLLAATTTTTYYYYDDDDYYYLAKPETSDMICCLSWFVFTFGFTKHEIIPKAEEEAKEGELEEEEEERGPWCHQLETVEAPAPTRFGLSDEMLRYQMDIEARTLGSSEEDEKLQRSWLSSCSGDAQIQQATLPSYEEAVRASGNGGIISNTAATTSIPSVHCTWPVAPPSYESILILDETNGNGTAASTTTTTNTSPHHIQPGASPSVEANVSFNESDEAAADSTIGTTTSSEDDNDDEEDAVDVFSGEVFGPVIYDLLSLSAMPSTDSSCCGDSNTAEHGDFFSVALAGVATLFLCPAVCHSSFSGGNSWLGYLYRPHCEWIYSTASESPVGYARLQIQAAVCFLFYTASHELLNCCAGKVRPSVRPPAAARLKIGLEDEWISPLEWSGSFPLLPDNLRVPPCGQEKSVCVTVTRVAISDGRDLCVIHDTEWNRMKKKQKKSSYVENSDLILKISGTRRTTDAIDVSHLTSTPTWSLDGSYRNSAENRNRNGQLEKRNPGQQQQQRASTRGPTTVPLDGVDVPNLKINIQLQFLCAGARQFSMASEKLFKFERSI</sequence>
<protein>
    <submittedName>
        <fullName evidence="3">Uncharacterized protein</fullName>
    </submittedName>
</protein>